<protein>
    <submittedName>
        <fullName evidence="1">Uncharacterized protein</fullName>
    </submittedName>
</protein>
<reference evidence="1" key="1">
    <citation type="journal article" date="2015" name="Nature">
        <title>Complex archaea that bridge the gap between prokaryotes and eukaryotes.</title>
        <authorList>
            <person name="Spang A."/>
            <person name="Saw J.H."/>
            <person name="Jorgensen S.L."/>
            <person name="Zaremba-Niedzwiedzka K."/>
            <person name="Martijn J."/>
            <person name="Lind A.E."/>
            <person name="van Eijk R."/>
            <person name="Schleper C."/>
            <person name="Guy L."/>
            <person name="Ettema T.J."/>
        </authorList>
    </citation>
    <scope>NUCLEOTIDE SEQUENCE</scope>
</reference>
<dbReference type="AlphaFoldDB" id="A0A0F9U4W8"/>
<gene>
    <name evidence="1" type="ORF">LCGC14_0311250</name>
</gene>
<organism evidence="1">
    <name type="scientific">marine sediment metagenome</name>
    <dbReference type="NCBI Taxonomy" id="412755"/>
    <lineage>
        <taxon>unclassified sequences</taxon>
        <taxon>metagenomes</taxon>
        <taxon>ecological metagenomes</taxon>
    </lineage>
</organism>
<dbReference type="EMBL" id="LAZR01000203">
    <property type="protein sequence ID" value="KKN82312.1"/>
    <property type="molecule type" value="Genomic_DNA"/>
</dbReference>
<proteinExistence type="predicted"/>
<sequence>MTELLLVLAVAFTVGHVIVDTHRIRHIHELIPAGLLIGHIIFTGELARWLSYIPY</sequence>
<comment type="caution">
    <text evidence="1">The sequence shown here is derived from an EMBL/GenBank/DDBJ whole genome shotgun (WGS) entry which is preliminary data.</text>
</comment>
<accession>A0A0F9U4W8</accession>
<name>A0A0F9U4W8_9ZZZZ</name>
<evidence type="ECO:0000313" key="1">
    <source>
        <dbReference type="EMBL" id="KKN82312.1"/>
    </source>
</evidence>